<name>A0ABV2QB45_9BURK</name>
<gene>
    <name evidence="1" type="ORF">ABIE13_003360</name>
</gene>
<evidence type="ECO:0000313" key="1">
    <source>
        <dbReference type="EMBL" id="MET4578244.1"/>
    </source>
</evidence>
<proteinExistence type="predicted"/>
<dbReference type="RefSeq" id="WP_354445311.1">
    <property type="nucleotide sequence ID" value="NZ_JBEPSH010000006.1"/>
</dbReference>
<reference evidence="1 2" key="1">
    <citation type="submission" date="2024-06" db="EMBL/GenBank/DDBJ databases">
        <title>Sorghum-associated microbial communities from plants grown in Nebraska, USA.</title>
        <authorList>
            <person name="Schachtman D."/>
        </authorList>
    </citation>
    <scope>NUCLEOTIDE SEQUENCE [LARGE SCALE GENOMIC DNA]</scope>
    <source>
        <strain evidence="1 2">2709</strain>
    </source>
</reference>
<comment type="caution">
    <text evidence="1">The sequence shown here is derived from an EMBL/GenBank/DDBJ whole genome shotgun (WGS) entry which is preliminary data.</text>
</comment>
<dbReference type="Proteomes" id="UP001549320">
    <property type="component" value="Unassembled WGS sequence"/>
</dbReference>
<organism evidence="1 2">
    <name type="scientific">Ottowia thiooxydans</name>
    <dbReference type="NCBI Taxonomy" id="219182"/>
    <lineage>
        <taxon>Bacteria</taxon>
        <taxon>Pseudomonadati</taxon>
        <taxon>Pseudomonadota</taxon>
        <taxon>Betaproteobacteria</taxon>
        <taxon>Burkholderiales</taxon>
        <taxon>Comamonadaceae</taxon>
        <taxon>Ottowia</taxon>
    </lineage>
</organism>
<evidence type="ECO:0000313" key="2">
    <source>
        <dbReference type="Proteomes" id="UP001549320"/>
    </source>
</evidence>
<keyword evidence="2" id="KW-1185">Reference proteome</keyword>
<accession>A0ABV2QB45</accession>
<sequence length="60" mass="6362">MFNSVTDFLRAVMRTPRTDGVSSNGVTAQLMERADAAAGSDPVQALELRRAALATLGVVR</sequence>
<dbReference type="EMBL" id="JBEPSH010000006">
    <property type="protein sequence ID" value="MET4578244.1"/>
    <property type="molecule type" value="Genomic_DNA"/>
</dbReference>
<protein>
    <submittedName>
        <fullName evidence="1">Uncharacterized protein</fullName>
    </submittedName>
</protein>